<dbReference type="RefSeq" id="WP_210654356.1">
    <property type="nucleotide sequence ID" value="NZ_JAGKQQ010000001.1"/>
</dbReference>
<proteinExistence type="predicted"/>
<dbReference type="Proteomes" id="UP000676565">
    <property type="component" value="Unassembled WGS sequence"/>
</dbReference>
<keyword evidence="2" id="KW-1185">Reference proteome</keyword>
<name>A0ABS5BTY1_9BACT</name>
<sequence>MELRHGRSTAIDGSITVNSENGLLLVLMAWWAALDPAFASPNLVIGRTATWDASSVTPVSVS</sequence>
<evidence type="ECO:0000313" key="2">
    <source>
        <dbReference type="Proteomes" id="UP000676565"/>
    </source>
</evidence>
<protein>
    <submittedName>
        <fullName evidence="1">Uncharacterized protein</fullName>
    </submittedName>
</protein>
<organism evidence="1 2">
    <name type="scientific">Gemmata palustris</name>
    <dbReference type="NCBI Taxonomy" id="2822762"/>
    <lineage>
        <taxon>Bacteria</taxon>
        <taxon>Pseudomonadati</taxon>
        <taxon>Planctomycetota</taxon>
        <taxon>Planctomycetia</taxon>
        <taxon>Gemmatales</taxon>
        <taxon>Gemmataceae</taxon>
        <taxon>Gemmata</taxon>
    </lineage>
</organism>
<comment type="caution">
    <text evidence="1">The sequence shown here is derived from an EMBL/GenBank/DDBJ whole genome shotgun (WGS) entry which is preliminary data.</text>
</comment>
<gene>
    <name evidence="1" type="ORF">J8F10_13690</name>
</gene>
<dbReference type="EMBL" id="JAGKQQ010000001">
    <property type="protein sequence ID" value="MBP3956338.1"/>
    <property type="molecule type" value="Genomic_DNA"/>
</dbReference>
<evidence type="ECO:0000313" key="1">
    <source>
        <dbReference type="EMBL" id="MBP3956338.1"/>
    </source>
</evidence>
<reference evidence="1 2" key="1">
    <citation type="submission" date="2021-04" db="EMBL/GenBank/DDBJ databases">
        <authorList>
            <person name="Ivanova A."/>
        </authorList>
    </citation>
    <scope>NUCLEOTIDE SEQUENCE [LARGE SCALE GENOMIC DNA]</scope>
    <source>
        <strain evidence="1 2">G18</strain>
    </source>
</reference>
<accession>A0ABS5BTY1</accession>